<dbReference type="InterPro" id="IPR036320">
    <property type="entry name" value="Glycosyl_Trfase_fam3_N_dom_sf"/>
</dbReference>
<dbReference type="InterPro" id="IPR017459">
    <property type="entry name" value="Glycosyl_Trfase_fam3_N_dom"/>
</dbReference>
<keyword evidence="5 7" id="KW-0808">Transferase</keyword>
<dbReference type="Gene3D" id="3.40.1030.10">
    <property type="entry name" value="Nucleoside phosphorylase/phosphoribosyltransferase catalytic domain"/>
    <property type="match status" value="1"/>
</dbReference>
<evidence type="ECO:0000256" key="5">
    <source>
        <dbReference type="ARBA" id="ARBA00022679"/>
    </source>
</evidence>
<evidence type="ECO:0000256" key="2">
    <source>
        <dbReference type="ARBA" id="ARBA00011738"/>
    </source>
</evidence>
<reference evidence="9" key="2">
    <citation type="submission" date="2021-08" db="EMBL/GenBank/DDBJ databases">
        <authorList>
            <person name="Tani A."/>
            <person name="Ola A."/>
            <person name="Ogura Y."/>
            <person name="Katsura K."/>
            <person name="Hayashi T."/>
        </authorList>
    </citation>
    <scope>NUCLEOTIDE SEQUENCE</scope>
    <source>
        <strain evidence="9">DSM 23674</strain>
    </source>
</reference>
<organism evidence="9 10">
    <name type="scientific">Methylobacterium thuringiense</name>
    <dbReference type="NCBI Taxonomy" id="1003091"/>
    <lineage>
        <taxon>Bacteria</taxon>
        <taxon>Pseudomonadati</taxon>
        <taxon>Pseudomonadota</taxon>
        <taxon>Alphaproteobacteria</taxon>
        <taxon>Hyphomicrobiales</taxon>
        <taxon>Methylobacteriaceae</taxon>
        <taxon>Methylobacterium</taxon>
    </lineage>
</organism>
<proteinExistence type="inferred from homology"/>
<dbReference type="EC" id="2.4.2.4" evidence="3 7"/>
<evidence type="ECO:0000259" key="8">
    <source>
        <dbReference type="SMART" id="SM00941"/>
    </source>
</evidence>
<dbReference type="PANTHER" id="PTHR10515">
    <property type="entry name" value="THYMIDINE PHOSPHORYLASE"/>
    <property type="match status" value="1"/>
</dbReference>
<dbReference type="Gene3D" id="3.90.1170.30">
    <property type="entry name" value="Pyrimidine nucleoside phosphorylase-like, C-terminal domain"/>
    <property type="match status" value="1"/>
</dbReference>
<dbReference type="InterPro" id="IPR000053">
    <property type="entry name" value="Thymidine/pyrmidine_PPase"/>
</dbReference>
<keyword evidence="4 7" id="KW-0328">Glycosyltransferase</keyword>
<evidence type="ECO:0000256" key="6">
    <source>
        <dbReference type="ARBA" id="ARBA00048550"/>
    </source>
</evidence>
<dbReference type="InterPro" id="IPR013465">
    <property type="entry name" value="Thymidine_Pase"/>
</dbReference>
<dbReference type="Pfam" id="PF07831">
    <property type="entry name" value="PYNP_C"/>
    <property type="match status" value="1"/>
</dbReference>
<comment type="catalytic activity">
    <reaction evidence="6 7">
        <text>thymidine + phosphate = 2-deoxy-alpha-D-ribose 1-phosphate + thymine</text>
        <dbReference type="Rhea" id="RHEA:16037"/>
        <dbReference type="ChEBI" id="CHEBI:17748"/>
        <dbReference type="ChEBI" id="CHEBI:17821"/>
        <dbReference type="ChEBI" id="CHEBI:43474"/>
        <dbReference type="ChEBI" id="CHEBI:57259"/>
        <dbReference type="EC" id="2.4.2.4"/>
    </reaction>
</comment>
<evidence type="ECO:0000256" key="7">
    <source>
        <dbReference type="HAMAP-Rule" id="MF_01628"/>
    </source>
</evidence>
<dbReference type="EMBL" id="BPRA01000017">
    <property type="protein sequence ID" value="GJE57082.1"/>
    <property type="molecule type" value="Genomic_DNA"/>
</dbReference>
<reference evidence="9" key="1">
    <citation type="journal article" date="2021" name="Front. Microbiol.">
        <title>Comprehensive Comparative Genomics and Phenotyping of Methylobacterium Species.</title>
        <authorList>
            <person name="Alessa O."/>
            <person name="Ogura Y."/>
            <person name="Fujitani Y."/>
            <person name="Takami H."/>
            <person name="Hayashi T."/>
            <person name="Sahin N."/>
            <person name="Tani A."/>
        </authorList>
    </citation>
    <scope>NUCLEOTIDE SEQUENCE</scope>
    <source>
        <strain evidence="9">DSM 23674</strain>
    </source>
</reference>
<dbReference type="InterPro" id="IPR036566">
    <property type="entry name" value="PYNP-like_C_sf"/>
</dbReference>
<comment type="similarity">
    <text evidence="1 7">Belongs to the thymidine/pyrimidine-nucleoside phosphorylase family.</text>
</comment>
<evidence type="ECO:0000256" key="1">
    <source>
        <dbReference type="ARBA" id="ARBA00006915"/>
    </source>
</evidence>
<dbReference type="Pfam" id="PF00591">
    <property type="entry name" value="Glycos_transf_3"/>
    <property type="match status" value="1"/>
</dbReference>
<feature type="domain" description="Pyrimidine nucleoside phosphorylase C-terminal" evidence="8">
    <location>
        <begin position="348"/>
        <end position="422"/>
    </location>
</feature>
<dbReference type="InterPro" id="IPR017872">
    <property type="entry name" value="Pyrmidine_PPase_CS"/>
</dbReference>
<dbReference type="SMART" id="SM00941">
    <property type="entry name" value="PYNP_C"/>
    <property type="match status" value="1"/>
</dbReference>
<dbReference type="InterPro" id="IPR000312">
    <property type="entry name" value="Glycosyl_Trfase_fam3"/>
</dbReference>
<evidence type="ECO:0000313" key="9">
    <source>
        <dbReference type="EMBL" id="GJE57082.1"/>
    </source>
</evidence>
<comment type="pathway">
    <text evidence="7">Pyrimidine metabolism; dTMP biosynthesis via salvage pathway; dTMP from thymine: step 1/2.</text>
</comment>
<evidence type="ECO:0000256" key="4">
    <source>
        <dbReference type="ARBA" id="ARBA00022676"/>
    </source>
</evidence>
<gene>
    <name evidence="7 9" type="primary">deoA</name>
    <name evidence="9" type="ORF">EKPJFOCH_3593</name>
</gene>
<dbReference type="PROSITE" id="PS00647">
    <property type="entry name" value="THYMID_PHOSPHORYLASE"/>
    <property type="match status" value="1"/>
</dbReference>
<comment type="caution">
    <text evidence="9">The sequence shown here is derived from an EMBL/GenBank/DDBJ whole genome shotgun (WGS) entry which is preliminary data.</text>
</comment>
<protein>
    <recommendedName>
        <fullName evidence="3 7">Thymidine phosphorylase</fullName>
        <ecNumber evidence="3 7">2.4.2.4</ecNumber>
    </recommendedName>
    <alternativeName>
        <fullName evidence="7">TdRPase</fullName>
    </alternativeName>
</protein>
<name>A0ABQ4TSE6_9HYPH</name>
<keyword evidence="10" id="KW-1185">Reference proteome</keyword>
<dbReference type="SUPFAM" id="SSF47648">
    <property type="entry name" value="Nucleoside phosphorylase/phosphoribosyltransferase N-terminal domain"/>
    <property type="match status" value="1"/>
</dbReference>
<comment type="subunit">
    <text evidence="2 7">Homodimer.</text>
</comment>
<evidence type="ECO:0000256" key="3">
    <source>
        <dbReference type="ARBA" id="ARBA00011892"/>
    </source>
</evidence>
<dbReference type="PIRSF" id="PIRSF000478">
    <property type="entry name" value="TP_PyNP"/>
    <property type="match status" value="1"/>
</dbReference>
<dbReference type="SUPFAM" id="SSF54680">
    <property type="entry name" value="Pyrimidine nucleoside phosphorylase C-terminal domain"/>
    <property type="match status" value="1"/>
</dbReference>
<comment type="function">
    <text evidence="7">The enzymes which catalyze the reversible phosphorolysis of pyrimidine nucleosides are involved in the degradation of these compounds and in their utilization as carbon and energy sources, or in the rescue of pyrimidine bases for nucleotide synthesis.</text>
</comment>
<dbReference type="Proteomes" id="UP001055101">
    <property type="component" value="Unassembled WGS sequence"/>
</dbReference>
<dbReference type="InterPro" id="IPR013102">
    <property type="entry name" value="PYNP_C"/>
</dbReference>
<evidence type="ECO:0000313" key="10">
    <source>
        <dbReference type="Proteomes" id="UP001055101"/>
    </source>
</evidence>
<dbReference type="NCBIfam" id="TIGR02643">
    <property type="entry name" value="T_phosphoryl"/>
    <property type="match status" value="1"/>
</dbReference>
<dbReference type="NCBIfam" id="NF004490">
    <property type="entry name" value="PRK05820.1"/>
    <property type="match status" value="1"/>
</dbReference>
<dbReference type="NCBIfam" id="TIGR02644">
    <property type="entry name" value="Y_phosphoryl"/>
    <property type="match status" value="1"/>
</dbReference>
<dbReference type="InterPro" id="IPR018090">
    <property type="entry name" value="Pyrmidine_PPas_bac/euk"/>
</dbReference>
<accession>A0ABQ4TSE6</accession>
<dbReference type="HAMAP" id="MF_01628">
    <property type="entry name" value="Thymid_phosp"/>
    <property type="match status" value="1"/>
</dbReference>
<dbReference type="Pfam" id="PF02885">
    <property type="entry name" value="Glycos_trans_3N"/>
    <property type="match status" value="1"/>
</dbReference>
<dbReference type="PANTHER" id="PTHR10515:SF0">
    <property type="entry name" value="THYMIDINE PHOSPHORYLASE"/>
    <property type="match status" value="1"/>
</dbReference>
<dbReference type="SUPFAM" id="SSF52418">
    <property type="entry name" value="Nucleoside phosphorylase/phosphoribosyltransferase catalytic domain"/>
    <property type="match status" value="1"/>
</dbReference>
<dbReference type="Gene3D" id="1.20.970.10">
    <property type="entry name" value="Transferase, Pyrimidine Nucleoside Phosphorylase, Chain C"/>
    <property type="match status" value="1"/>
</dbReference>
<sequence>MTKLPQEIIRAKRDGGTLDAADIAGFIAGLTDGSVTEGQAAAFAMAVFFRGMSLDERVALTRAMTESGTVLAWDLPGPVLDKHSTGGVGDAVSLVLAPMVAACGGYVPMISGRGLGHTGGTLDKLESILGYDATPGLDLFRKVVRETGCAIIGQTPDLAPADKRLYAIRDVTGTVESLDLITASILSKKLAAGLDGLVMDVKAGSGAFMGTRDAARALAESIVGVGSGAGMRTVALITDMDAPLASAAGNAVEMAYAVDYLTGRRREPRFHAVTLALAAEMLVIGGLAADAADARERLDRALASGKAAERFERMVAGLGGPNDFLRVSADVLPRAPAVRPVFAERSGFVAGVATREIGLAVIGLGGGRTRPQDAIDHAVGFSALARPGDAVGPDRPLGIVHARDEGTAEVAAAALRAAYRVGADAPGIADAIHERIG</sequence>
<dbReference type="InterPro" id="IPR035902">
    <property type="entry name" value="Nuc_phospho_transferase"/>
</dbReference>